<sequence length="1157" mass="129216">MKKSLFIIVLFGLFTNGGFASILKTAFEKEEFESVHAMFYQTDENFSITGPNELCMYNGNVIGEFFGGGLSTDVFRWRVIHSDGSILVDRVGAFQTFNHTFSEAGFFDIELTVRRGANQMFSGTKTIKINPDPDLVLAGSYLLCENGTATLTLLNPESDVSSYQIEWFDGNGNTIGTENSIVVDKPDNYRVDFNKTSGELGTPVCHLSLSTFVYQPKDYSISISESEVCFSGTDITVSASGGAFGSWFYQKEGTEVKELLGEGNELVFRRGVLDGPGNYDIIFEVDNSANEYCKLSDSVTLNLIVQPSFRFYFESGSETCGSEDGVLVILPSVDLDYVQLRKDNENLTRLFNLKQGEEFRISGLKAGVYRASGGIGSCTTGRSAAVPHSNPGPDLLYSLEEIIGETCNETGKINGSFKVKMLEEGVGRNFIIYNSNGVSIQSGAIENNEFEFTGPSGNFYFEIINQEGCVNPSPERIRIESKGQVSFSVPTRITVCETFDFIPDTNEDLIFTLTFPDNSTEIKKAGESFVLNQEGTYTLKGIDADLERAFCPRESSFIVNLTSPVAYEPELVSKDCFGNQQFKVNLFGSDPSKVDIRWFNENNQIVGTGEILFPTSHGEFKLDVQPKNSESCPMPPKSFIVNKPVVNLDILMEAGVLCPGSDSSITLVTDLGGFSSRILWYFIDLDGNVSELQDFEDQTQISIQNPGTYESVVFNDLNCEIGRAFVSIAENSEFADFELPEKLIICESFEYFPESELDLFYEVIRPNGDQITVSKDIPLIIDQFGEYSFTSFPSNISESFCPITKTVTVEIADAVRFEPELYEKDCNGRLVFRANLFGTDITEVDIFWFDEKGEFVGNEEFMEPVSYGEFSLEVRPKGSKGCPAPNKVEFEVIKPVVELDARLNATPFCPGNETVTLTLEGDLNQVSNINWYFSDHSGRYSILEDFSGQYEIAVSEEGTYEVEVFNDINCLLFKDLILVVKSRDEVRPEVNETYQICAQLGIAEVIDPGIFSFYQWYLESDLISEDPTFSPKVAGNYTLTVTSFEGCDYSAAFTVVEECNVEVKHPTGMKINDPERPFLVYTNYLVDQLDIWIYNKWGQLVYHCSTTNLSQGEPYCIWYGDLNGETIQPGSYSVKMTYRNNSEKISNSTFSNLMVLE</sequence>
<gene>
    <name evidence="1" type="ORF">SAMN00777080_2024</name>
</gene>
<evidence type="ECO:0008006" key="3">
    <source>
        <dbReference type="Google" id="ProtNLM"/>
    </source>
</evidence>
<name>A0A1W2H495_9BACT</name>
<evidence type="ECO:0000313" key="1">
    <source>
        <dbReference type="EMBL" id="SMD43432.1"/>
    </source>
</evidence>
<dbReference type="OrthoDB" id="9765926at2"/>
<dbReference type="RefSeq" id="WP_084120227.1">
    <property type="nucleotide sequence ID" value="NZ_LT838813.1"/>
</dbReference>
<dbReference type="Proteomes" id="UP000192333">
    <property type="component" value="Chromosome I"/>
</dbReference>
<organism evidence="1 2">
    <name type="scientific">Aquiflexum balticum DSM 16537</name>
    <dbReference type="NCBI Taxonomy" id="758820"/>
    <lineage>
        <taxon>Bacteria</taxon>
        <taxon>Pseudomonadati</taxon>
        <taxon>Bacteroidota</taxon>
        <taxon>Cytophagia</taxon>
        <taxon>Cytophagales</taxon>
        <taxon>Cyclobacteriaceae</taxon>
        <taxon>Aquiflexum</taxon>
    </lineage>
</organism>
<dbReference type="EMBL" id="LT838813">
    <property type="protein sequence ID" value="SMD43432.1"/>
    <property type="molecule type" value="Genomic_DNA"/>
</dbReference>
<keyword evidence="2" id="KW-1185">Reference proteome</keyword>
<proteinExistence type="predicted"/>
<protein>
    <recommendedName>
        <fullName evidence="3">C-terminal domain of CHU protein family protein</fullName>
    </recommendedName>
</protein>
<dbReference type="AlphaFoldDB" id="A0A1W2H495"/>
<dbReference type="STRING" id="758820.SAMN00777080_2024"/>
<reference evidence="2" key="1">
    <citation type="submission" date="2017-04" db="EMBL/GenBank/DDBJ databases">
        <authorList>
            <person name="Varghese N."/>
            <person name="Submissions S."/>
        </authorList>
    </citation>
    <scope>NUCLEOTIDE SEQUENCE [LARGE SCALE GENOMIC DNA]</scope>
    <source>
        <strain evidence="2">DSM 16537</strain>
    </source>
</reference>
<accession>A0A1W2H495</accession>
<evidence type="ECO:0000313" key="2">
    <source>
        <dbReference type="Proteomes" id="UP000192333"/>
    </source>
</evidence>